<dbReference type="Proteomes" id="UP001239085">
    <property type="component" value="Unassembled WGS sequence"/>
</dbReference>
<name>A0ABU0P6M9_9MICO</name>
<reference evidence="1 2" key="1">
    <citation type="submission" date="2023-07" db="EMBL/GenBank/DDBJ databases">
        <title>Comparative genomics of wheat-associated soil bacteria to identify genetic determinants of phenazine resistance.</title>
        <authorList>
            <person name="Mouncey N."/>
        </authorList>
    </citation>
    <scope>NUCLEOTIDE SEQUENCE [LARGE SCALE GENOMIC DNA]</scope>
    <source>
        <strain evidence="1 2">W2I7</strain>
    </source>
</reference>
<sequence length="247" mass="27192">MRSPPAAEWHSRTAERLSELRCILMRMDDTVGQPGGSAEKPAVFFRDAAEFRAWLARHHDSEPELWMEMRKAHVADRGLTWAEAVPEGLCFGWIDSVSQPIDDDRRRQRWTPRKPRSTWSKVNVAHVERLIAEGRMAPAGLAAFEARGADRTGTYSHENGEAELEPEVQAVLASSPATQAFLDAAAPGYRKAVRHWIATAKRPATRIARAEQLVEESTAGRLVPFARPGKTPAWLVRAAAAAAAAGG</sequence>
<accession>A0ABU0P6M9</accession>
<dbReference type="Pfam" id="PF13376">
    <property type="entry name" value="OmdA"/>
    <property type="match status" value="1"/>
</dbReference>
<dbReference type="EMBL" id="JAUSXK010000001">
    <property type="protein sequence ID" value="MDQ0642992.1"/>
    <property type="molecule type" value="Genomic_DNA"/>
</dbReference>
<organism evidence="1 2">
    <name type="scientific">Microbacterium murale</name>
    <dbReference type="NCBI Taxonomy" id="1081040"/>
    <lineage>
        <taxon>Bacteria</taxon>
        <taxon>Bacillati</taxon>
        <taxon>Actinomycetota</taxon>
        <taxon>Actinomycetes</taxon>
        <taxon>Micrococcales</taxon>
        <taxon>Microbacteriaceae</taxon>
        <taxon>Microbacterium</taxon>
    </lineage>
</organism>
<proteinExistence type="predicted"/>
<gene>
    <name evidence="1" type="ORF">QFZ46_001152</name>
</gene>
<protein>
    <submittedName>
        <fullName evidence="1">Uncharacterized protein YdeI (YjbR/CyaY-like superfamily)</fullName>
    </submittedName>
</protein>
<evidence type="ECO:0000313" key="2">
    <source>
        <dbReference type="Proteomes" id="UP001239085"/>
    </source>
</evidence>
<keyword evidence="2" id="KW-1185">Reference proteome</keyword>
<evidence type="ECO:0000313" key="1">
    <source>
        <dbReference type="EMBL" id="MDQ0642992.1"/>
    </source>
</evidence>
<comment type="caution">
    <text evidence="1">The sequence shown here is derived from an EMBL/GenBank/DDBJ whole genome shotgun (WGS) entry which is preliminary data.</text>
</comment>